<dbReference type="GO" id="GO:0050660">
    <property type="term" value="F:flavin adenine dinucleotide binding"/>
    <property type="evidence" value="ECO:0007669"/>
    <property type="project" value="InterPro"/>
</dbReference>
<dbReference type="InterPro" id="IPR016169">
    <property type="entry name" value="FAD-bd_PCMH_sub2"/>
</dbReference>
<protein>
    <submittedName>
        <fullName evidence="12">HlyC/CorC family transporter</fullName>
    </submittedName>
</protein>
<evidence type="ECO:0000256" key="5">
    <source>
        <dbReference type="ARBA" id="ARBA00022989"/>
    </source>
</evidence>
<dbReference type="Pfam" id="PF00571">
    <property type="entry name" value="CBS"/>
    <property type="match status" value="2"/>
</dbReference>
<dbReference type="Pfam" id="PF01595">
    <property type="entry name" value="CNNM"/>
    <property type="match status" value="1"/>
</dbReference>
<comment type="subcellular location">
    <subcellularLocation>
        <location evidence="1">Cell membrane</location>
        <topology evidence="1">Multi-pass membrane protein</topology>
    </subcellularLocation>
</comment>
<dbReference type="PROSITE" id="PS51371">
    <property type="entry name" value="CBS"/>
    <property type="match status" value="2"/>
</dbReference>
<dbReference type="Gene3D" id="3.30.465.10">
    <property type="match status" value="1"/>
</dbReference>
<keyword evidence="5 9" id="KW-1133">Transmembrane helix</keyword>
<dbReference type="PANTHER" id="PTHR43099:SF5">
    <property type="entry name" value="HLYC_CORC FAMILY TRANSPORTER"/>
    <property type="match status" value="1"/>
</dbReference>
<dbReference type="Pfam" id="PF03471">
    <property type="entry name" value="CorC_HlyC"/>
    <property type="match status" value="1"/>
</dbReference>
<dbReference type="GO" id="GO:0005886">
    <property type="term" value="C:plasma membrane"/>
    <property type="evidence" value="ECO:0007669"/>
    <property type="project" value="UniProtKB-SubCell"/>
</dbReference>
<dbReference type="InterPro" id="IPR002550">
    <property type="entry name" value="CNNM"/>
</dbReference>
<evidence type="ECO:0000256" key="2">
    <source>
        <dbReference type="ARBA" id="ARBA00022475"/>
    </source>
</evidence>
<keyword evidence="13" id="KW-1185">Reference proteome</keyword>
<feature type="transmembrane region" description="Helical" evidence="9">
    <location>
        <begin position="148"/>
        <end position="167"/>
    </location>
</feature>
<dbReference type="SMART" id="SM01091">
    <property type="entry name" value="CorC_HlyC"/>
    <property type="match status" value="1"/>
</dbReference>
<evidence type="ECO:0000256" key="6">
    <source>
        <dbReference type="ARBA" id="ARBA00023122"/>
    </source>
</evidence>
<dbReference type="InterPro" id="IPR018247">
    <property type="entry name" value="EF_Hand_1_Ca_BS"/>
</dbReference>
<dbReference type="KEGG" id="halg:HUG10_10860"/>
<dbReference type="RefSeq" id="WP_179169598.1">
    <property type="nucleotide sequence ID" value="NZ_CP058529.1"/>
</dbReference>
<dbReference type="PANTHER" id="PTHR43099">
    <property type="entry name" value="UPF0053 PROTEIN YRKA"/>
    <property type="match status" value="1"/>
</dbReference>
<keyword evidence="7 9" id="KW-0472">Membrane</keyword>
<evidence type="ECO:0000313" key="12">
    <source>
        <dbReference type="EMBL" id="QLG28023.1"/>
    </source>
</evidence>
<reference evidence="12 13" key="1">
    <citation type="submission" date="2020-07" db="EMBL/GenBank/DDBJ databases">
        <title>Gai3-2, isolated from salt lake.</title>
        <authorList>
            <person name="Cui H."/>
            <person name="Shi X."/>
        </authorList>
    </citation>
    <scope>NUCLEOTIDE SEQUENCE [LARGE SCALE GENOMIC DNA]</scope>
    <source>
        <strain evidence="12 13">Gai3-2</strain>
    </source>
</reference>
<dbReference type="PROSITE" id="PS51846">
    <property type="entry name" value="CNNM"/>
    <property type="match status" value="1"/>
</dbReference>
<feature type="domain" description="CNNM transmembrane" evidence="11">
    <location>
        <begin position="3"/>
        <end position="205"/>
    </location>
</feature>
<dbReference type="InterPro" id="IPR051676">
    <property type="entry name" value="UPF0053_domain"/>
</dbReference>
<feature type="transmembrane region" description="Helical" evidence="9">
    <location>
        <begin position="102"/>
        <end position="127"/>
    </location>
</feature>
<gene>
    <name evidence="12" type="ORF">HUG10_10860</name>
</gene>
<evidence type="ECO:0000256" key="7">
    <source>
        <dbReference type="ARBA" id="ARBA00023136"/>
    </source>
</evidence>
<dbReference type="SUPFAM" id="SSF56176">
    <property type="entry name" value="FAD-binding/transporter-associated domain-like"/>
    <property type="match status" value="1"/>
</dbReference>
<dbReference type="InterPro" id="IPR000644">
    <property type="entry name" value="CBS_dom"/>
</dbReference>
<dbReference type="SUPFAM" id="SSF54631">
    <property type="entry name" value="CBS-domain pair"/>
    <property type="match status" value="1"/>
</dbReference>
<sequence>MVDLVFAASRIGVALFLVFLNGFFVAAEFALVRLRPVAVDSMVEEGRRFSGLVQEATRNLDDYLAVCQLGITISSLGLGWIGEPAVAVLVDPLLGSFLPESAVHAVSVAVGFGIVTFFHVVYGELAPKTVAIQEAERVALLVAPPMKFFYYLFVPGIIVFNGVANLSTRLIGVSPASESEESHTEEEILSMLSQSGEAGRVDAGEVEMIERIFDLDDTIVREIMRPRPDVTSVPSDTPLSDLQSMAIEAEYTRYPVVDDEDGDQVIGFVDVKDILRTSESLDGETGDVTANDLARDLIVVPETLTVDELLTEFQSEHRQMAAVIDEWGSFEGLVTIEDVVEEIVGDIRDQFDLRDPEPSIEPLEDGDYAIDGSVPLVEVNEALNADFESDGFETVGGFVLSQLGRAPEVGDSVDVDGYRLRVEDVEGARVMAVSLREIDEDGDGGALDDGADE</sequence>
<evidence type="ECO:0000256" key="1">
    <source>
        <dbReference type="ARBA" id="ARBA00004651"/>
    </source>
</evidence>
<feature type="domain" description="CBS" evidence="10">
    <location>
        <begin position="293"/>
        <end position="350"/>
    </location>
</feature>
<evidence type="ECO:0000256" key="8">
    <source>
        <dbReference type="PROSITE-ProRule" id="PRU00703"/>
    </source>
</evidence>
<dbReference type="AlphaFoldDB" id="A0A7D5L2T5"/>
<dbReference type="InterPro" id="IPR036318">
    <property type="entry name" value="FAD-bd_PCMH-like_sf"/>
</dbReference>
<organism evidence="12 13">
    <name type="scientific">Halorarum halophilum</name>
    <dbReference type="NCBI Taxonomy" id="2743090"/>
    <lineage>
        <taxon>Archaea</taxon>
        <taxon>Methanobacteriati</taxon>
        <taxon>Methanobacteriota</taxon>
        <taxon>Stenosarchaea group</taxon>
        <taxon>Halobacteria</taxon>
        <taxon>Halobacteriales</taxon>
        <taxon>Haloferacaceae</taxon>
        <taxon>Halorarum</taxon>
    </lineage>
</organism>
<evidence type="ECO:0000313" key="13">
    <source>
        <dbReference type="Proteomes" id="UP000509750"/>
    </source>
</evidence>
<dbReference type="EMBL" id="CP058529">
    <property type="protein sequence ID" value="QLG28023.1"/>
    <property type="molecule type" value="Genomic_DNA"/>
</dbReference>
<keyword evidence="4" id="KW-0677">Repeat</keyword>
<evidence type="ECO:0000259" key="10">
    <source>
        <dbReference type="PROSITE" id="PS51371"/>
    </source>
</evidence>
<evidence type="ECO:0000256" key="4">
    <source>
        <dbReference type="ARBA" id="ARBA00022737"/>
    </source>
</evidence>
<keyword evidence="3 9" id="KW-0812">Transmembrane</keyword>
<dbReference type="InterPro" id="IPR044751">
    <property type="entry name" value="Ion_transp-like_CBS"/>
</dbReference>
<keyword evidence="2" id="KW-1003">Cell membrane</keyword>
<feature type="transmembrane region" description="Helical" evidence="9">
    <location>
        <begin position="12"/>
        <end position="32"/>
    </location>
</feature>
<evidence type="ECO:0000256" key="3">
    <source>
        <dbReference type="ARBA" id="ARBA00022692"/>
    </source>
</evidence>
<feature type="domain" description="CBS" evidence="10">
    <location>
        <begin position="224"/>
        <end position="288"/>
    </location>
</feature>
<dbReference type="OrthoDB" id="53218at2157"/>
<dbReference type="Gene3D" id="3.10.580.10">
    <property type="entry name" value="CBS-domain"/>
    <property type="match status" value="1"/>
</dbReference>
<dbReference type="InterPro" id="IPR046342">
    <property type="entry name" value="CBS_dom_sf"/>
</dbReference>
<name>A0A7D5L2T5_9EURY</name>
<dbReference type="InterPro" id="IPR005170">
    <property type="entry name" value="Transptr-assoc_dom"/>
</dbReference>
<proteinExistence type="predicted"/>
<evidence type="ECO:0000256" key="9">
    <source>
        <dbReference type="SAM" id="Phobius"/>
    </source>
</evidence>
<dbReference type="CDD" id="cd04590">
    <property type="entry name" value="CBS_pair_CorC_HlyC_assoc"/>
    <property type="match status" value="1"/>
</dbReference>
<dbReference type="Proteomes" id="UP000509750">
    <property type="component" value="Chromosome"/>
</dbReference>
<feature type="transmembrane region" description="Helical" evidence="9">
    <location>
        <begin position="63"/>
        <end position="82"/>
    </location>
</feature>
<dbReference type="FunFam" id="3.10.580.10:FF:000002">
    <property type="entry name" value="Magnesium/cobalt efflux protein CorC"/>
    <property type="match status" value="1"/>
</dbReference>
<keyword evidence="6 8" id="KW-0129">CBS domain</keyword>
<dbReference type="PROSITE" id="PS00018">
    <property type="entry name" value="EF_HAND_1"/>
    <property type="match status" value="1"/>
</dbReference>
<dbReference type="GeneID" id="56029339"/>
<dbReference type="SMART" id="SM00116">
    <property type="entry name" value="CBS"/>
    <property type="match status" value="2"/>
</dbReference>
<evidence type="ECO:0000259" key="11">
    <source>
        <dbReference type="PROSITE" id="PS51846"/>
    </source>
</evidence>
<accession>A0A7D5L2T5</accession>